<evidence type="ECO:0000313" key="2">
    <source>
        <dbReference type="EMBL" id="AYV76163.1"/>
    </source>
</evidence>
<organism evidence="2">
    <name type="scientific">Terrestrivirus sp</name>
    <dbReference type="NCBI Taxonomy" id="2487775"/>
    <lineage>
        <taxon>Viruses</taxon>
        <taxon>Varidnaviria</taxon>
        <taxon>Bamfordvirae</taxon>
        <taxon>Nucleocytoviricota</taxon>
        <taxon>Megaviricetes</taxon>
        <taxon>Imitervirales</taxon>
        <taxon>Mimiviridae</taxon>
        <taxon>Klosneuvirinae</taxon>
    </lineage>
</organism>
<dbReference type="EMBL" id="MK071982">
    <property type="protein sequence ID" value="AYV76163.1"/>
    <property type="molecule type" value="Genomic_DNA"/>
</dbReference>
<dbReference type="GO" id="GO:0004519">
    <property type="term" value="F:endonuclease activity"/>
    <property type="evidence" value="ECO:0007669"/>
    <property type="project" value="UniProtKB-KW"/>
</dbReference>
<dbReference type="CDD" id="cd10443">
    <property type="entry name" value="GIY-YIG_HE_Tlr8p_PBC-V_like"/>
    <property type="match status" value="1"/>
</dbReference>
<name>A0A3G4ZRD8_9VIRU</name>
<dbReference type="InterPro" id="IPR035901">
    <property type="entry name" value="GIY-YIG_endonuc_sf"/>
</dbReference>
<reference evidence="2" key="1">
    <citation type="submission" date="2018-10" db="EMBL/GenBank/DDBJ databases">
        <title>Hidden diversity of soil giant viruses.</title>
        <authorList>
            <person name="Schulz F."/>
            <person name="Alteio L."/>
            <person name="Goudeau D."/>
            <person name="Ryan E.M."/>
            <person name="Malmstrom R.R."/>
            <person name="Blanchard J."/>
            <person name="Woyke T."/>
        </authorList>
    </citation>
    <scope>NUCLEOTIDE SEQUENCE</scope>
    <source>
        <strain evidence="2">TEV1</strain>
    </source>
</reference>
<feature type="domain" description="GIY-YIG" evidence="1">
    <location>
        <begin position="7"/>
        <end position="111"/>
    </location>
</feature>
<sequence>MEETINTGVIYKITCTITGKEYVGQAVSYMMNRKKIIKHGTLGRFENHKKDAKNRSETCPKLYAAMNKYGDDNFIVEQLEVCEAIKLSERESFYIKKYDTIQNGYNIMLSYNDKVDDPKKGERFTIMKRESRVKKISATLRELNSDEEFKKKMHAVKLENKKLDHNGNLLPIYIYNQTSRNNPGYRVTVRKNGIRNEKSFTDPNKTMDEKLELAKKALSEIDSSFDEIKNNREKRVIEIQEKHIDYDGITPLPKYIKTYSDRYGHPGYFASIIKNDKTYNKRCCNSDLSNKEKLDIVNKWVQENKENKENK</sequence>
<dbReference type="Gene3D" id="3.40.1440.10">
    <property type="entry name" value="GIY-YIG endonuclease"/>
    <property type="match status" value="1"/>
</dbReference>
<keyword evidence="2" id="KW-0540">Nuclease</keyword>
<dbReference type="SUPFAM" id="SSF82771">
    <property type="entry name" value="GIY-YIG endonuclease"/>
    <property type="match status" value="1"/>
</dbReference>
<evidence type="ECO:0000259" key="1">
    <source>
        <dbReference type="SMART" id="SM00465"/>
    </source>
</evidence>
<keyword evidence="2" id="KW-0255">Endonuclease</keyword>
<protein>
    <submittedName>
        <fullName evidence="2">GIY-YIG-like endonuclease</fullName>
    </submittedName>
</protein>
<dbReference type="SMART" id="SM00465">
    <property type="entry name" value="GIYc"/>
    <property type="match status" value="1"/>
</dbReference>
<accession>A0A3G4ZRD8</accession>
<keyword evidence="2" id="KW-0378">Hydrolase</keyword>
<proteinExistence type="predicted"/>
<gene>
    <name evidence="2" type="ORF">Terrestrivirus4_211</name>
</gene>
<dbReference type="InterPro" id="IPR000305">
    <property type="entry name" value="GIY-YIG_endonuc"/>
</dbReference>